<keyword evidence="2" id="KW-1185">Reference proteome</keyword>
<accession>A0AAD6MU01</accession>
<evidence type="ECO:0000313" key="1">
    <source>
        <dbReference type="EMBL" id="KAJ5716667.1"/>
    </source>
</evidence>
<reference evidence="1" key="2">
    <citation type="submission" date="2023-01" db="EMBL/GenBank/DDBJ databases">
        <authorList>
            <person name="Petersen C."/>
        </authorList>
    </citation>
    <scope>NUCLEOTIDE SEQUENCE</scope>
    <source>
        <strain evidence="1">IBT 17514</strain>
    </source>
</reference>
<reference evidence="1" key="1">
    <citation type="journal article" date="2023" name="IMA Fungus">
        <title>Comparative genomic study of the Penicillium genus elucidates a diverse pangenome and 15 lateral gene transfer events.</title>
        <authorList>
            <person name="Petersen C."/>
            <person name="Sorensen T."/>
            <person name="Nielsen M.R."/>
            <person name="Sondergaard T.E."/>
            <person name="Sorensen J.L."/>
            <person name="Fitzpatrick D.A."/>
            <person name="Frisvad J.C."/>
            <person name="Nielsen K.L."/>
        </authorList>
    </citation>
    <scope>NUCLEOTIDE SEQUENCE</scope>
    <source>
        <strain evidence="1">IBT 17514</strain>
    </source>
</reference>
<evidence type="ECO:0000313" key="2">
    <source>
        <dbReference type="Proteomes" id="UP001215712"/>
    </source>
</evidence>
<name>A0AAD6MU01_9EURO</name>
<dbReference type="EMBL" id="JAQJAN010000012">
    <property type="protein sequence ID" value="KAJ5716667.1"/>
    <property type="molecule type" value="Genomic_DNA"/>
</dbReference>
<protein>
    <submittedName>
        <fullName evidence="1">Uncharacterized protein</fullName>
    </submittedName>
</protein>
<sequence>MDLLLQRFSHRRAQFVQALDGYVANIMEHKTEYYRDIATDLEYKTKAVDSLTRTMITGSGITLRLPLCARERILRVQICLENFREILILDKDKPQYEIIDILVIISTHVGRIKPVGSNIADPYADGMDREIRELERLYGKGSPGSMGEHFTEDGLEDIEFKSPWQYWEALDYSDSWCGCSYCKIR</sequence>
<gene>
    <name evidence="1" type="ORF">N7493_008578</name>
</gene>
<dbReference type="AlphaFoldDB" id="A0AAD6MU01"/>
<dbReference type="Proteomes" id="UP001215712">
    <property type="component" value="Unassembled WGS sequence"/>
</dbReference>
<proteinExistence type="predicted"/>
<organism evidence="1 2">
    <name type="scientific">Penicillium malachiteum</name>
    <dbReference type="NCBI Taxonomy" id="1324776"/>
    <lineage>
        <taxon>Eukaryota</taxon>
        <taxon>Fungi</taxon>
        <taxon>Dikarya</taxon>
        <taxon>Ascomycota</taxon>
        <taxon>Pezizomycotina</taxon>
        <taxon>Eurotiomycetes</taxon>
        <taxon>Eurotiomycetidae</taxon>
        <taxon>Eurotiales</taxon>
        <taxon>Aspergillaceae</taxon>
        <taxon>Penicillium</taxon>
    </lineage>
</organism>
<comment type="caution">
    <text evidence="1">The sequence shown here is derived from an EMBL/GenBank/DDBJ whole genome shotgun (WGS) entry which is preliminary data.</text>
</comment>